<dbReference type="Gene3D" id="3.90.1750.20">
    <property type="entry name" value="Putative Large Serine Recombinase, Chain B, Domain 2"/>
    <property type="match status" value="1"/>
</dbReference>
<evidence type="ECO:0000313" key="4">
    <source>
        <dbReference type="EMBL" id="MBP3957436.1"/>
    </source>
</evidence>
<keyword evidence="2" id="KW-0233">DNA recombination</keyword>
<dbReference type="InterPro" id="IPR050639">
    <property type="entry name" value="SSR_resolvase"/>
</dbReference>
<accession>A0ABS5BUQ3</accession>
<dbReference type="PANTHER" id="PTHR30461:SF2">
    <property type="entry name" value="SERINE RECOMBINASE PINE-RELATED"/>
    <property type="match status" value="1"/>
</dbReference>
<evidence type="ECO:0000256" key="2">
    <source>
        <dbReference type="ARBA" id="ARBA00023172"/>
    </source>
</evidence>
<reference evidence="4 5" key="1">
    <citation type="submission" date="2021-04" db="EMBL/GenBank/DDBJ databases">
        <authorList>
            <person name="Ivanova A."/>
        </authorList>
    </citation>
    <scope>NUCLEOTIDE SEQUENCE [LARGE SCALE GENOMIC DNA]</scope>
    <source>
        <strain evidence="4 5">G18</strain>
    </source>
</reference>
<dbReference type="PANTHER" id="PTHR30461">
    <property type="entry name" value="DNA-INVERTASE FROM LAMBDOID PROPHAGE"/>
    <property type="match status" value="1"/>
</dbReference>
<feature type="domain" description="Recombinase" evidence="3">
    <location>
        <begin position="176"/>
        <end position="300"/>
    </location>
</feature>
<name>A0ABS5BUQ3_9BACT</name>
<dbReference type="Proteomes" id="UP000676565">
    <property type="component" value="Unassembled WGS sequence"/>
</dbReference>
<protein>
    <submittedName>
        <fullName evidence="4">Recombinase family protein</fullName>
    </submittedName>
</protein>
<evidence type="ECO:0000313" key="5">
    <source>
        <dbReference type="Proteomes" id="UP000676565"/>
    </source>
</evidence>
<dbReference type="InterPro" id="IPR006119">
    <property type="entry name" value="Resolv_N"/>
</dbReference>
<keyword evidence="5" id="KW-1185">Reference proteome</keyword>
<dbReference type="InterPro" id="IPR011109">
    <property type="entry name" value="DNA_bind_recombinase_dom"/>
</dbReference>
<dbReference type="InterPro" id="IPR038109">
    <property type="entry name" value="DNA_bind_recomb_sf"/>
</dbReference>
<evidence type="ECO:0000259" key="3">
    <source>
        <dbReference type="PROSITE" id="PS51737"/>
    </source>
</evidence>
<dbReference type="SMART" id="SM00857">
    <property type="entry name" value="Resolvase"/>
    <property type="match status" value="1"/>
</dbReference>
<dbReference type="InterPro" id="IPR036162">
    <property type="entry name" value="Resolvase-like_N_sf"/>
</dbReference>
<dbReference type="SUPFAM" id="SSF53041">
    <property type="entry name" value="Resolvase-like"/>
    <property type="match status" value="1"/>
</dbReference>
<dbReference type="CDD" id="cd00338">
    <property type="entry name" value="Ser_Recombinase"/>
    <property type="match status" value="1"/>
</dbReference>
<dbReference type="Gene3D" id="3.40.50.1390">
    <property type="entry name" value="Resolvase, N-terminal catalytic domain"/>
    <property type="match status" value="1"/>
</dbReference>
<dbReference type="Pfam" id="PF07508">
    <property type="entry name" value="Recombinase"/>
    <property type="match status" value="1"/>
</dbReference>
<comment type="caution">
    <text evidence="4">The sequence shown here is derived from an EMBL/GenBank/DDBJ whole genome shotgun (WGS) entry which is preliminary data.</text>
</comment>
<sequence length="655" mass="74392">MALGYSYKRFSSPEQAKGRSLERQTEFAKQWCERNKVQLDASLHMTDAGVPSAKGQNLVNPDVHALAGFIQAVRNKRVQSGSFLICESFDRLSRAHWRLALPPLMELINAGIRLVQLAPEQIIDDKTDAFGLIGLIITLARGQNESDMKSTRSAHVWQDRRKKAREKGKPVGGVIPGWCEYRDEKIVANTERAAVVRRIFKLASSGNSLRSITKILNGEEVKPFSEGRRKMPPKTWADPMVYNILRNRNVLGEYQPHKGRWIDNNREREGEVIKNYYPQVVTEEQWHATRHAIEKRRTSDRGRRSKHVNLFTGLLWDVTSDGRMSYWHEPGRAPKIFPTDMKTGRDKEGATWKTFNSRIFEQAVLSQLVELKASDVMPGQDATQVEVLAGRLTEVEQGILILKSQIEARPVLAATLGNALANELEKQRKIGEELADAQRLAASPMSEAFGQFKKIAGQTETEEQRKRVRTAILRIIESIKILIVGKGRHSRTRMAYVFVRFVGGAMRVCLILHQQAGNRAKEAWSVGSIREEEMPNELNWQETEKRTLDNWSLFESFRGVLPVSVPGMVGTTTWVAVEIPAGEKWSGETLEFDSQIFDLLVFEGKERSEVVREVVRLVRGNESEEFSFQVRGTSLFVRRDKEDDTVLVSPLEFLS</sequence>
<dbReference type="PROSITE" id="PS51737">
    <property type="entry name" value="RECOMBINASE_DNA_BIND"/>
    <property type="match status" value="1"/>
</dbReference>
<gene>
    <name evidence="4" type="ORF">J8F10_19490</name>
</gene>
<keyword evidence="1" id="KW-0238">DNA-binding</keyword>
<proteinExistence type="predicted"/>
<organism evidence="4 5">
    <name type="scientific">Gemmata palustris</name>
    <dbReference type="NCBI Taxonomy" id="2822762"/>
    <lineage>
        <taxon>Bacteria</taxon>
        <taxon>Pseudomonadati</taxon>
        <taxon>Planctomycetota</taxon>
        <taxon>Planctomycetia</taxon>
        <taxon>Gemmatales</taxon>
        <taxon>Gemmataceae</taxon>
        <taxon>Gemmata</taxon>
    </lineage>
</organism>
<dbReference type="RefSeq" id="WP_210656482.1">
    <property type="nucleotide sequence ID" value="NZ_JAGKQQ010000001.1"/>
</dbReference>
<evidence type="ECO:0000256" key="1">
    <source>
        <dbReference type="ARBA" id="ARBA00023125"/>
    </source>
</evidence>
<dbReference type="EMBL" id="JAGKQQ010000001">
    <property type="protein sequence ID" value="MBP3957436.1"/>
    <property type="molecule type" value="Genomic_DNA"/>
</dbReference>
<dbReference type="Pfam" id="PF00239">
    <property type="entry name" value="Resolvase"/>
    <property type="match status" value="1"/>
</dbReference>